<feature type="region of interest" description="Disordered" evidence="1">
    <location>
        <begin position="285"/>
        <end position="326"/>
    </location>
</feature>
<dbReference type="SUPFAM" id="SSF57959">
    <property type="entry name" value="Leucine zipper domain"/>
    <property type="match status" value="1"/>
</dbReference>
<evidence type="ECO:0000313" key="3">
    <source>
        <dbReference type="EMBL" id="EQK98725.1"/>
    </source>
</evidence>
<organism evidence="3 4">
    <name type="scientific">Ophiocordyceps sinensis (strain Co18 / CGMCC 3.14243)</name>
    <name type="common">Yarsagumba caterpillar fungus</name>
    <name type="synonym">Hirsutella sinensis</name>
    <dbReference type="NCBI Taxonomy" id="911162"/>
    <lineage>
        <taxon>Eukaryota</taxon>
        <taxon>Fungi</taxon>
        <taxon>Dikarya</taxon>
        <taxon>Ascomycota</taxon>
        <taxon>Pezizomycotina</taxon>
        <taxon>Sordariomycetes</taxon>
        <taxon>Hypocreomycetidae</taxon>
        <taxon>Hypocreales</taxon>
        <taxon>Ophiocordycipitaceae</taxon>
        <taxon>Ophiocordyceps</taxon>
    </lineage>
</organism>
<dbReference type="EMBL" id="KE654153">
    <property type="protein sequence ID" value="EQK98725.1"/>
    <property type="molecule type" value="Genomic_DNA"/>
</dbReference>
<evidence type="ECO:0000259" key="2">
    <source>
        <dbReference type="PROSITE" id="PS00036"/>
    </source>
</evidence>
<dbReference type="GO" id="GO:0003700">
    <property type="term" value="F:DNA-binding transcription factor activity"/>
    <property type="evidence" value="ECO:0007669"/>
    <property type="project" value="InterPro"/>
</dbReference>
<feature type="region of interest" description="Disordered" evidence="1">
    <location>
        <begin position="237"/>
        <end position="266"/>
    </location>
</feature>
<dbReference type="PROSITE" id="PS00036">
    <property type="entry name" value="BZIP_BASIC"/>
    <property type="match status" value="1"/>
</dbReference>
<reference evidence="3 4" key="1">
    <citation type="journal article" date="2013" name="Chin. Sci. Bull.">
        <title>Genome survey uncovers the secrets of sex and lifestyle in caterpillar fungus.</title>
        <authorList>
            <person name="Hu X."/>
            <person name="Zhang Y."/>
            <person name="Xiao G."/>
            <person name="Zheng P."/>
            <person name="Xia Y."/>
            <person name="Zhang X."/>
            <person name="St Leger R.J."/>
            <person name="Liu X."/>
            <person name="Wang C."/>
        </authorList>
    </citation>
    <scope>NUCLEOTIDE SEQUENCE [LARGE SCALE GENOMIC DNA]</scope>
    <source>
        <strain evidence="4">Co18 / CGMCC 3.14243</strain>
        <tissue evidence="3">Fruit-body</tissue>
    </source>
</reference>
<feature type="region of interest" description="Disordered" evidence="1">
    <location>
        <begin position="33"/>
        <end position="94"/>
    </location>
</feature>
<feature type="compositionally biased region" description="Low complexity" evidence="1">
    <location>
        <begin position="237"/>
        <end position="251"/>
    </location>
</feature>
<feature type="compositionally biased region" description="Basic and acidic residues" evidence="1">
    <location>
        <begin position="190"/>
        <end position="200"/>
    </location>
</feature>
<dbReference type="PANTHER" id="PTHR39607">
    <property type="entry name" value="XANTHOCILLIN BIOSYNTHESIS CLUSTER TRANSCRIPTION FACTOR XANC-RELATED"/>
    <property type="match status" value="1"/>
</dbReference>
<proteinExistence type="predicted"/>
<feature type="region of interest" description="Disordered" evidence="1">
    <location>
        <begin position="183"/>
        <end position="204"/>
    </location>
</feature>
<feature type="compositionally biased region" description="Low complexity" evidence="1">
    <location>
        <begin position="33"/>
        <end position="47"/>
    </location>
</feature>
<name>T5A8J7_OPHSC</name>
<dbReference type="Proteomes" id="UP000019374">
    <property type="component" value="Unassembled WGS sequence"/>
</dbReference>
<feature type="compositionally biased region" description="Polar residues" evidence="1">
    <location>
        <begin position="48"/>
        <end position="59"/>
    </location>
</feature>
<accession>T5A8J7</accession>
<evidence type="ECO:0000256" key="1">
    <source>
        <dbReference type="SAM" id="MobiDB-lite"/>
    </source>
</evidence>
<dbReference type="Gene3D" id="1.20.5.170">
    <property type="match status" value="1"/>
</dbReference>
<dbReference type="eggNOG" id="ENOG502SNVG">
    <property type="taxonomic scope" value="Eukaryota"/>
</dbReference>
<dbReference type="InterPro" id="IPR052635">
    <property type="entry name" value="Sec_Metab_Biosynth_Reg"/>
</dbReference>
<evidence type="ECO:0000313" key="4">
    <source>
        <dbReference type="Proteomes" id="UP000019374"/>
    </source>
</evidence>
<dbReference type="InterPro" id="IPR046347">
    <property type="entry name" value="bZIP_sf"/>
</dbReference>
<dbReference type="InterPro" id="IPR004827">
    <property type="entry name" value="bZIP"/>
</dbReference>
<dbReference type="PANTHER" id="PTHR39607:SF1">
    <property type="entry name" value="B-ZIP TRANSCRIPTION FACTOR (EUROFUNG)"/>
    <property type="match status" value="1"/>
</dbReference>
<dbReference type="HOGENOM" id="CLU_030448_0_0_1"/>
<sequence length="518" mass="56788">MSLAEAWSSFGSNAFAGDPTASVQELAASIFLSSSQGSSQGPSPASLTLSKDASPSRSSLDCVAAKANRGRGTPAACATAPSSNESTKEDDWTRVKDPKEKKRIQNRIAQRTYRHRMKARLGELQAKLDGHEQRRFQPVLPEAGGQRARGRRAPPDNKAEKAALPTPMMHDSVFQQPLVTDPPLYGQDVPHVDGSSEPRVRPGAGRSITVSQDFILDCLRFQTQLLNRLNRLQSPEDASAYDASDDVVTSDPSPPQHVDCVQGLSPSRSDGLEFAFDEIGSRSDGLEFAFDDPTEGWKDESLSQPLRQPSPPADGLQYHHSLSMPTPLGSDASHAATLDERLGGFMQHIEAAGFESFDDLVTAYYSDSFVETSPLANEQHLSRNRRLPKVICRLYKATSEWSTWERRGFHDEILKTAEAMLVSETSGVRGLLMSRIRPLIEAQDGIVSPHAGEVLHDVKRSIQQELPKSWAFAMALAAQNRSRWQQDRSGTALATILLLQFGGQIPHNQLLQLIGMCL</sequence>
<dbReference type="OrthoDB" id="194358at2759"/>
<gene>
    <name evidence="3" type="ORF">OCS_05560</name>
</gene>
<dbReference type="AlphaFoldDB" id="T5A8J7"/>
<feature type="domain" description="BZIP" evidence="2">
    <location>
        <begin position="101"/>
        <end position="116"/>
    </location>
</feature>
<feature type="region of interest" description="Disordered" evidence="1">
    <location>
        <begin position="140"/>
        <end position="159"/>
    </location>
</feature>
<protein>
    <submittedName>
        <fullName evidence="3">Basic-Leucine zipper transcription factor</fullName>
    </submittedName>
</protein>
<dbReference type="CDD" id="cd14688">
    <property type="entry name" value="bZIP_YAP"/>
    <property type="match status" value="1"/>
</dbReference>